<evidence type="ECO:0000256" key="7">
    <source>
        <dbReference type="PROSITE-ProRule" id="PRU01393"/>
    </source>
</evidence>
<evidence type="ECO:0000256" key="2">
    <source>
        <dbReference type="ARBA" id="ARBA00012759"/>
    </source>
</evidence>
<comment type="catalytic activity">
    <reaction evidence="1 7">
        <text>Thiol-dependent hydrolysis of ester, thioester, amide, peptide and isopeptide bonds formed by the C-terminal Gly of ubiquitin (a 76-residue protein attached to proteins as an intracellular targeting signal).</text>
        <dbReference type="EC" id="3.4.19.12"/>
    </reaction>
</comment>
<protein>
    <recommendedName>
        <fullName evidence="2 7">ubiquitinyl hydrolase 1</fullName>
        <ecNumber evidence="2 7">3.4.19.12</ecNumber>
    </recommendedName>
</protein>
<feature type="site" description="Transition state stabilizer" evidence="7">
    <location>
        <position position="118"/>
    </location>
</feature>
<dbReference type="InterPro" id="IPR038765">
    <property type="entry name" value="Papain-like_cys_pep_sf"/>
</dbReference>
<keyword evidence="4 7" id="KW-0833">Ubl conjugation pathway</keyword>
<evidence type="ECO:0000313" key="10">
    <source>
        <dbReference type="Proteomes" id="UP000764110"/>
    </source>
</evidence>
<dbReference type="GO" id="GO:0005737">
    <property type="term" value="C:cytoplasm"/>
    <property type="evidence" value="ECO:0007669"/>
    <property type="project" value="TreeGrafter"/>
</dbReference>
<evidence type="ECO:0000256" key="3">
    <source>
        <dbReference type="ARBA" id="ARBA00022670"/>
    </source>
</evidence>
<dbReference type="GO" id="GO:0016579">
    <property type="term" value="P:protein deubiquitination"/>
    <property type="evidence" value="ECO:0007669"/>
    <property type="project" value="TreeGrafter"/>
</dbReference>
<evidence type="ECO:0000256" key="4">
    <source>
        <dbReference type="ARBA" id="ARBA00022786"/>
    </source>
</evidence>
<keyword evidence="6 7" id="KW-0788">Thiol protease</keyword>
<feature type="site" description="Important for enzyme activity" evidence="7">
    <location>
        <position position="262"/>
    </location>
</feature>
<comment type="caution">
    <text evidence="9">The sequence shown here is derived from an EMBL/GenBank/DDBJ whole genome shotgun (WGS) entry which is preliminary data.</text>
</comment>
<accession>A0A9P8MH83</accession>
<feature type="active site" description="Nucleophile" evidence="7">
    <location>
        <position position="147"/>
    </location>
</feature>
<dbReference type="AlphaFoldDB" id="A0A9P8MH83"/>
<feature type="domain" description="UCH catalytic" evidence="8">
    <location>
        <begin position="44"/>
        <end position="285"/>
    </location>
</feature>
<dbReference type="InterPro" id="IPR036959">
    <property type="entry name" value="Peptidase_C12_UCH_sf"/>
</dbReference>
<evidence type="ECO:0000313" key="9">
    <source>
        <dbReference type="EMBL" id="KAH0599244.1"/>
    </source>
</evidence>
<evidence type="ECO:0000256" key="6">
    <source>
        <dbReference type="ARBA" id="ARBA00022807"/>
    </source>
</evidence>
<reference evidence="9 10" key="1">
    <citation type="submission" date="2020-07" db="EMBL/GenBank/DDBJ databases">
        <title>Metarhizium humberi genome.</title>
        <authorList>
            <person name="Lysoe E."/>
        </authorList>
    </citation>
    <scope>NUCLEOTIDE SEQUENCE [LARGE SCALE GENOMIC DNA]</scope>
    <source>
        <strain evidence="9 10">ESALQ1638</strain>
    </source>
</reference>
<dbReference type="EC" id="3.4.19.12" evidence="2 7"/>
<dbReference type="PROSITE" id="PS52048">
    <property type="entry name" value="UCH_DOMAIN"/>
    <property type="match status" value="1"/>
</dbReference>
<organism evidence="9 10">
    <name type="scientific">Metarhizium humberi</name>
    <dbReference type="NCBI Taxonomy" id="2596975"/>
    <lineage>
        <taxon>Eukaryota</taxon>
        <taxon>Fungi</taxon>
        <taxon>Dikarya</taxon>
        <taxon>Ascomycota</taxon>
        <taxon>Pezizomycotina</taxon>
        <taxon>Sordariomycetes</taxon>
        <taxon>Hypocreomycetidae</taxon>
        <taxon>Hypocreales</taxon>
        <taxon>Clavicipitaceae</taxon>
        <taxon>Metarhizium</taxon>
    </lineage>
</organism>
<dbReference type="PANTHER" id="PTHR10589">
    <property type="entry name" value="UBIQUITIN CARBOXYL-TERMINAL HYDROLASE"/>
    <property type="match status" value="1"/>
</dbReference>
<comment type="similarity">
    <text evidence="7">Belongs to the peptidase C12 family.</text>
</comment>
<dbReference type="GO" id="GO:0006511">
    <property type="term" value="P:ubiquitin-dependent protein catabolic process"/>
    <property type="evidence" value="ECO:0007669"/>
    <property type="project" value="UniProtKB-UniRule"/>
</dbReference>
<feature type="active site" description="Proton donor" evidence="7">
    <location>
        <position position="247"/>
    </location>
</feature>
<dbReference type="Gene3D" id="3.40.532.10">
    <property type="entry name" value="Peptidase C12, ubiquitin carboxyl-terminal hydrolase"/>
    <property type="match status" value="2"/>
</dbReference>
<proteinExistence type="inferred from homology"/>
<dbReference type="PANTHER" id="PTHR10589:SF29">
    <property type="entry name" value="UBIQUITIN CARBOXYL-TERMINAL HYDROLASE"/>
    <property type="match status" value="1"/>
</dbReference>
<evidence type="ECO:0000256" key="1">
    <source>
        <dbReference type="ARBA" id="ARBA00000707"/>
    </source>
</evidence>
<gene>
    <name evidence="9" type="ORF">MHUMG1_03361</name>
</gene>
<keyword evidence="3 7" id="KW-0645">Protease</keyword>
<keyword evidence="5 7" id="KW-0378">Hydrolase</keyword>
<evidence type="ECO:0000256" key="5">
    <source>
        <dbReference type="ARBA" id="ARBA00022801"/>
    </source>
</evidence>
<dbReference type="GO" id="GO:0004843">
    <property type="term" value="F:cysteine-type deubiquitinase activity"/>
    <property type="evidence" value="ECO:0007669"/>
    <property type="project" value="UniProtKB-UniRule"/>
</dbReference>
<dbReference type="Proteomes" id="UP000764110">
    <property type="component" value="Unassembled WGS sequence"/>
</dbReference>
<dbReference type="EMBL" id="JACEFI010000004">
    <property type="protein sequence ID" value="KAH0599244.1"/>
    <property type="molecule type" value="Genomic_DNA"/>
</dbReference>
<name>A0A9P8MH83_9HYPO</name>
<sequence length="285" mass="32371">MDRPRRNPKRKALENIDAPDVPHHQLLEKACSPLTSQEIEEWEGWIELESEPAFFNIILRDLGVKHVKTQELFTIDQASLDALPKPVFGLIFLFQYGPGYEEDEQPTNTESEIWFANQARFHPFLLSHSCLTQSTTNSQVQTTNNACATVALLNIVMNADNLDLGERLQSFKESTKDLCTALRGHSISSNKFIRKIHNSFTRRMDQLNADLCLENDVSDSMKKTMSRKAGKQKRKSNKTSLEEYGYHFIAYVPSGGFVWELDGLRSNPLKLGETIHPDAMATNLV</sequence>
<dbReference type="InterPro" id="IPR001578">
    <property type="entry name" value="Peptidase_C12_UCH"/>
</dbReference>
<keyword evidence="10" id="KW-1185">Reference proteome</keyword>
<dbReference type="SUPFAM" id="SSF54001">
    <property type="entry name" value="Cysteine proteinases"/>
    <property type="match status" value="1"/>
</dbReference>
<evidence type="ECO:0000259" key="8">
    <source>
        <dbReference type="PROSITE" id="PS52048"/>
    </source>
</evidence>
<dbReference type="Pfam" id="PF01088">
    <property type="entry name" value="Peptidase_C12"/>
    <property type="match status" value="1"/>
</dbReference>